<evidence type="ECO:0000256" key="2">
    <source>
        <dbReference type="SAM" id="MobiDB-lite"/>
    </source>
</evidence>
<dbReference type="OrthoDB" id="539508at2759"/>
<feature type="region of interest" description="Disordered" evidence="2">
    <location>
        <begin position="128"/>
        <end position="161"/>
    </location>
</feature>
<feature type="compositionally biased region" description="Basic and acidic residues" evidence="2">
    <location>
        <begin position="217"/>
        <end position="231"/>
    </location>
</feature>
<dbReference type="EMBL" id="JAEHOE010000001">
    <property type="protein sequence ID" value="KAG2501998.1"/>
    <property type="molecule type" value="Genomic_DNA"/>
</dbReference>
<feature type="region of interest" description="Disordered" evidence="2">
    <location>
        <begin position="1"/>
        <end position="46"/>
    </location>
</feature>
<keyword evidence="4" id="KW-1185">Reference proteome</keyword>
<feature type="compositionally biased region" description="Basic residues" evidence="2">
    <location>
        <begin position="34"/>
        <end position="44"/>
    </location>
</feature>
<dbReference type="Proteomes" id="UP000612055">
    <property type="component" value="Unassembled WGS sequence"/>
</dbReference>
<sequence>MQQPAGTWVFVPQPPAQPLEVPAAAHDATSPAKKGSKKSSKSKLRPVQVQLLEVQGRLESLLRDASEVETENRRLKNRLGVLEALAPVRETQLNMTRQIMRESPPDPDDAPPTVKAPSMLHDLLRKATGEDVPCSSGTTASSQRADDAPSPSPSYSGPSLYGYGATPPSMLGDFFTADSAQVKGARSSGHGISPSPEMSSGTERGQSRGGAEAGPSRPDRNRERDQAKEAEPLLAGAPRMPWARSKQEARLLRTFGAWVREAALLVIAHETRPSERYLKRLESAFDSLTAEVVRLGLHNPALLTNMRYMNLETGEEETPPADFWPAVAAGMRPNIQQVAACRTALSLYQERMAAVMAERQALSAKLQACLEPLQRGVVAAGGFAWQKASVEMEELTTALDATLTAEAQIVRLVRDVMSSSVFTQLQKARGSVMSYPYFADYFAIVEAVAHTTPVDAFAPHAAAAAAAVAAPLAAPSNSAGSAGQGPVVAAAAAAAAQSADLTARFLARR</sequence>
<comment type="caution">
    <text evidence="3">The sequence shown here is derived from an EMBL/GenBank/DDBJ whole genome shotgun (WGS) entry which is preliminary data.</text>
</comment>
<organism evidence="3 4">
    <name type="scientific">Edaphochlamys debaryana</name>
    <dbReference type="NCBI Taxonomy" id="47281"/>
    <lineage>
        <taxon>Eukaryota</taxon>
        <taxon>Viridiplantae</taxon>
        <taxon>Chlorophyta</taxon>
        <taxon>core chlorophytes</taxon>
        <taxon>Chlorophyceae</taxon>
        <taxon>CS clade</taxon>
        <taxon>Chlamydomonadales</taxon>
        <taxon>Chlamydomonadales incertae sedis</taxon>
        <taxon>Edaphochlamys</taxon>
    </lineage>
</organism>
<feature type="region of interest" description="Disordered" evidence="2">
    <location>
        <begin position="181"/>
        <end position="241"/>
    </location>
</feature>
<evidence type="ECO:0000313" key="3">
    <source>
        <dbReference type="EMBL" id="KAG2501998.1"/>
    </source>
</evidence>
<accession>A0A835YIT1</accession>
<reference evidence="3" key="1">
    <citation type="journal article" date="2020" name="bioRxiv">
        <title>Comparative genomics of Chlamydomonas.</title>
        <authorList>
            <person name="Craig R.J."/>
            <person name="Hasan A.R."/>
            <person name="Ness R.W."/>
            <person name="Keightley P.D."/>
        </authorList>
    </citation>
    <scope>NUCLEOTIDE SEQUENCE</scope>
    <source>
        <strain evidence="3">CCAP 11/70</strain>
    </source>
</reference>
<proteinExistence type="predicted"/>
<protein>
    <submittedName>
        <fullName evidence="3">Uncharacterized protein</fullName>
    </submittedName>
</protein>
<evidence type="ECO:0000256" key="1">
    <source>
        <dbReference type="SAM" id="Coils"/>
    </source>
</evidence>
<evidence type="ECO:0000313" key="4">
    <source>
        <dbReference type="Proteomes" id="UP000612055"/>
    </source>
</evidence>
<name>A0A835YIT1_9CHLO</name>
<feature type="coiled-coil region" evidence="1">
    <location>
        <begin position="51"/>
        <end position="85"/>
    </location>
</feature>
<gene>
    <name evidence="3" type="ORF">HYH03_000494</name>
</gene>
<dbReference type="AlphaFoldDB" id="A0A835YIT1"/>
<keyword evidence="1" id="KW-0175">Coiled coil</keyword>